<sequence>MTRVPSHHDLLEGLPSRGRIAELILSSTPPRETYVGWQYYRTHFGSLVPAPVISPRQWSMLPKSRQYDYDLYRELTNANLPLQDTPMHAKVGRLIRRRLSGNTRKKDDPTRAGVMVSGLGSYGKTASVCAAGAAFEDQWLELHSHLNPGALPGTRDLHAPVVYVSTPVTATPKSLCASILNFFRAPIRPAATLPELVRQVADSLYGHGVKALILDDINRLRLHRADDQDVLDLVRAFMSLDVTLILAGVNIPSLGLLREATWNKKTRQWNMPPLESTRIHGLEITQTEHRFELVELDRFRYTTPRQIHVFVNHLAGIERHLRLQNAKVGMLTGGTMPEYLMRRTGGIVGLLGRLLEDGTQEAMMSGKEAIDENLLDEIVIRREEPEQPPDSPVIPANPQTAGKKTQRKRTKRPRNTVFDDQGPAATQTGS</sequence>
<dbReference type="Proteomes" id="UP001432251">
    <property type="component" value="Chromosome"/>
</dbReference>
<name>A0ACD5A8A8_9ACTN</name>
<keyword evidence="2" id="KW-1185">Reference proteome</keyword>
<dbReference type="EMBL" id="CP146022">
    <property type="protein sequence ID" value="WWQ63154.1"/>
    <property type="molecule type" value="Genomic_DNA"/>
</dbReference>
<gene>
    <name evidence="1" type="ORF">V2W30_07215</name>
</gene>
<proteinExistence type="predicted"/>
<evidence type="ECO:0000313" key="1">
    <source>
        <dbReference type="EMBL" id="WWQ63154.1"/>
    </source>
</evidence>
<protein>
    <submittedName>
        <fullName evidence="1">TniB family NTP-binding protein</fullName>
    </submittedName>
</protein>
<reference evidence="1" key="1">
    <citation type="journal article" date="2025" name="Int. J. Syst. Evol. Microbiol.">
        <title>Streptomyces citrinus sp. nov., with yellow diffusible pigment.</title>
        <authorList>
            <person name="He Y."/>
            <person name="Yang E."/>
            <person name="Xu J."/>
            <person name="Sun Y."/>
            <person name="Sun L."/>
        </authorList>
    </citation>
    <scope>NUCLEOTIDE SEQUENCE</scope>
    <source>
        <strain evidence="1">Q6</strain>
    </source>
</reference>
<evidence type="ECO:0000313" key="2">
    <source>
        <dbReference type="Proteomes" id="UP001432251"/>
    </source>
</evidence>
<organism evidence="1 2">
    <name type="scientific">Streptomyces citrinus</name>
    <dbReference type="NCBI Taxonomy" id="3118173"/>
    <lineage>
        <taxon>Bacteria</taxon>
        <taxon>Bacillati</taxon>
        <taxon>Actinomycetota</taxon>
        <taxon>Actinomycetes</taxon>
        <taxon>Kitasatosporales</taxon>
        <taxon>Streptomycetaceae</taxon>
        <taxon>Streptomyces</taxon>
    </lineage>
</organism>
<accession>A0ACD5A8A8</accession>